<sequence>MLLGLMLGGDMVLDEDMVPGGGMLLGLMLGGDMVLDEDLVPGRRHAAWLDAGRRHAAGRGLVALSVGIVLPSYALGKEPVLIFQPLADQVMFLSVELAEQIASLSGGLNAWIGVYLKGASIWISAEHAKVEFLFVETTMEECPRVTKWIALRTEIPISVLKMQM</sequence>
<proteinExistence type="predicted"/>
<dbReference type="AlphaFoldDB" id="A0A6A3JFC2"/>
<reference evidence="1 2" key="1">
    <citation type="submission" date="2018-09" db="EMBL/GenBank/DDBJ databases">
        <title>Genomic investigation of the strawberry pathogen Phytophthora fragariae indicates pathogenicity is determined by transcriptional variation in three key races.</title>
        <authorList>
            <person name="Adams T.M."/>
            <person name="Armitage A.D."/>
            <person name="Sobczyk M.K."/>
            <person name="Bates H.J."/>
            <person name="Dunwell J.M."/>
            <person name="Nellist C.F."/>
            <person name="Harrison R.J."/>
        </authorList>
    </citation>
    <scope>NUCLEOTIDE SEQUENCE [LARGE SCALE GENOMIC DNA]</scope>
    <source>
        <strain evidence="1 2">SCRP249</strain>
    </source>
</reference>
<dbReference type="EMBL" id="QXFV01002100">
    <property type="protein sequence ID" value="KAE8992872.1"/>
    <property type="molecule type" value="Genomic_DNA"/>
</dbReference>
<comment type="caution">
    <text evidence="1">The sequence shown here is derived from an EMBL/GenBank/DDBJ whole genome shotgun (WGS) entry which is preliminary data.</text>
</comment>
<organism evidence="1 2">
    <name type="scientific">Phytophthora rubi</name>
    <dbReference type="NCBI Taxonomy" id="129364"/>
    <lineage>
        <taxon>Eukaryota</taxon>
        <taxon>Sar</taxon>
        <taxon>Stramenopiles</taxon>
        <taxon>Oomycota</taxon>
        <taxon>Peronosporomycetes</taxon>
        <taxon>Peronosporales</taxon>
        <taxon>Peronosporaceae</taxon>
        <taxon>Phytophthora</taxon>
    </lineage>
</organism>
<name>A0A6A3JFC2_9STRA</name>
<accession>A0A6A3JFC2</accession>
<evidence type="ECO:0000313" key="1">
    <source>
        <dbReference type="EMBL" id="KAE8992872.1"/>
    </source>
</evidence>
<evidence type="ECO:0000313" key="2">
    <source>
        <dbReference type="Proteomes" id="UP000429607"/>
    </source>
</evidence>
<dbReference type="Proteomes" id="UP000429607">
    <property type="component" value="Unassembled WGS sequence"/>
</dbReference>
<protein>
    <submittedName>
        <fullName evidence="1">Uncharacterized protein</fullName>
    </submittedName>
</protein>
<gene>
    <name evidence="1" type="ORF">PR001_g20823</name>
</gene>